<dbReference type="Pfam" id="PF09339">
    <property type="entry name" value="HTH_IclR"/>
    <property type="match status" value="1"/>
</dbReference>
<name>A0AAW7Z5Y0_9ALTE</name>
<keyword evidence="6" id="KW-1185">Reference proteome</keyword>
<organism evidence="5 7">
    <name type="scientific">Alteromonas stellipolaris</name>
    <dbReference type="NCBI Taxonomy" id="233316"/>
    <lineage>
        <taxon>Bacteria</taxon>
        <taxon>Pseudomonadati</taxon>
        <taxon>Pseudomonadota</taxon>
        <taxon>Gammaproteobacteria</taxon>
        <taxon>Alteromonadales</taxon>
        <taxon>Alteromonadaceae</taxon>
        <taxon>Alteromonas/Salinimonas group</taxon>
        <taxon>Alteromonas</taxon>
    </lineage>
</organism>
<dbReference type="EMBL" id="CP013926">
    <property type="protein sequence ID" value="AMJ75495.1"/>
    <property type="molecule type" value="Genomic_DNA"/>
</dbReference>
<evidence type="ECO:0000256" key="2">
    <source>
        <dbReference type="ARBA" id="ARBA00023163"/>
    </source>
</evidence>
<evidence type="ECO:0000313" key="6">
    <source>
        <dbReference type="Proteomes" id="UP000056750"/>
    </source>
</evidence>
<dbReference type="InterPro" id="IPR050707">
    <property type="entry name" value="HTH_MetabolicPath_Reg"/>
</dbReference>
<evidence type="ECO:0000256" key="1">
    <source>
        <dbReference type="ARBA" id="ARBA00023015"/>
    </source>
</evidence>
<evidence type="ECO:0000313" key="7">
    <source>
        <dbReference type="Proteomes" id="UP001170717"/>
    </source>
</evidence>
<proteinExistence type="predicted"/>
<dbReference type="PANTHER" id="PTHR30136">
    <property type="entry name" value="HELIX-TURN-HELIX TRANSCRIPTIONAL REGULATOR, ICLR FAMILY"/>
    <property type="match status" value="1"/>
</dbReference>
<dbReference type="KEGG" id="asq:AVL57_16915"/>
<dbReference type="GO" id="GO:0045892">
    <property type="term" value="P:negative regulation of DNA-templated transcription"/>
    <property type="evidence" value="ECO:0007669"/>
    <property type="project" value="TreeGrafter"/>
</dbReference>
<dbReference type="GO" id="GO:0003700">
    <property type="term" value="F:DNA-binding transcription factor activity"/>
    <property type="evidence" value="ECO:0007669"/>
    <property type="project" value="TreeGrafter"/>
</dbReference>
<keyword evidence="2" id="KW-0804">Transcription</keyword>
<dbReference type="InterPro" id="IPR036388">
    <property type="entry name" value="WH-like_DNA-bd_sf"/>
</dbReference>
<feature type="domain" description="HTH iclR-type" evidence="3">
    <location>
        <begin position="6"/>
        <end position="66"/>
    </location>
</feature>
<reference evidence="4 6" key="1">
    <citation type="submission" date="2015-12" db="EMBL/GenBank/DDBJ databases">
        <title>Intraspecies pangenome expansion in the marine bacterium Alteromonas.</title>
        <authorList>
            <person name="Lopez-Perez M."/>
            <person name="Rodriguez-Valera F."/>
        </authorList>
    </citation>
    <scope>NUCLEOTIDE SEQUENCE [LARGE SCALE GENOMIC DNA]</scope>
    <source>
        <strain evidence="4 6">LMG 21861</strain>
    </source>
</reference>
<reference evidence="5" key="2">
    <citation type="submission" date="2023-07" db="EMBL/GenBank/DDBJ databases">
        <title>Genome content predicts the carbon catabolic preferences of heterotrophic bacteria.</title>
        <authorList>
            <person name="Gralka M."/>
        </authorList>
    </citation>
    <scope>NUCLEOTIDE SEQUENCE</scope>
    <source>
        <strain evidence="5">F2M12</strain>
    </source>
</reference>
<dbReference type="Gene3D" id="3.30.450.40">
    <property type="match status" value="1"/>
</dbReference>
<dbReference type="InterPro" id="IPR029016">
    <property type="entry name" value="GAF-like_dom_sf"/>
</dbReference>
<dbReference type="GO" id="GO:0003677">
    <property type="term" value="F:DNA binding"/>
    <property type="evidence" value="ECO:0007669"/>
    <property type="project" value="InterPro"/>
</dbReference>
<dbReference type="EMBL" id="JAUOQI010000013">
    <property type="protein sequence ID" value="MDO6578868.1"/>
    <property type="molecule type" value="Genomic_DNA"/>
</dbReference>
<keyword evidence="1" id="KW-0805">Transcription regulation</keyword>
<dbReference type="Proteomes" id="UP000056750">
    <property type="component" value="Chromosome"/>
</dbReference>
<dbReference type="SMART" id="SM00346">
    <property type="entry name" value="HTH_ICLR"/>
    <property type="match status" value="1"/>
</dbReference>
<dbReference type="SUPFAM" id="SSF55781">
    <property type="entry name" value="GAF domain-like"/>
    <property type="match status" value="1"/>
</dbReference>
<protein>
    <submittedName>
        <fullName evidence="5">Helix-turn-helix domain-containing protein</fullName>
    </submittedName>
    <submittedName>
        <fullName evidence="4">IclR family transcriptional regulator</fullName>
    </submittedName>
</protein>
<accession>A0AAW7Z5Y0</accession>
<evidence type="ECO:0000313" key="5">
    <source>
        <dbReference type="EMBL" id="MDO6578868.1"/>
    </source>
</evidence>
<dbReference type="SUPFAM" id="SSF46785">
    <property type="entry name" value="Winged helix' DNA-binding domain"/>
    <property type="match status" value="1"/>
</dbReference>
<dbReference type="Proteomes" id="UP001170717">
    <property type="component" value="Unassembled WGS sequence"/>
</dbReference>
<evidence type="ECO:0000313" key="4">
    <source>
        <dbReference type="EMBL" id="AMJ75495.1"/>
    </source>
</evidence>
<dbReference type="PANTHER" id="PTHR30136:SF7">
    <property type="entry name" value="HTH-TYPE TRANSCRIPTIONAL REGULATOR KDGR-RELATED"/>
    <property type="match status" value="1"/>
</dbReference>
<dbReference type="AlphaFoldDB" id="A0AAW7Z5Y0"/>
<dbReference type="PROSITE" id="PS51077">
    <property type="entry name" value="HTH_ICLR"/>
    <property type="match status" value="1"/>
</dbReference>
<gene>
    <name evidence="4" type="ORF">AVL57_16915</name>
    <name evidence="5" type="ORF">Q4527_15790</name>
</gene>
<dbReference type="RefSeq" id="WP_057789754.1">
    <property type="nucleotide sequence ID" value="NZ_CANLMS010000001.1"/>
</dbReference>
<sequence>MERYIIPSVFQAIQLCQFIAKSKTGLTATQIEETLHLPRTSVFRLLRTLSSERVIEKRGTRYFYGSRVYEISAANSRARHLQRLIAPSLASLLASSDCSAIICVPGDYCAFVIDVLDARPSRISSIRPGSKLPLFNSAPGHIMLTYHNRYTRLKDSEKIAFFDKNLATKYRTEVCTRGFAMSYYTRRNATLLSVPVFAKEGEFVAMLAVELEGKEFDYKTLQSWGEKLKSIARIPLTFSLADEEESV</sequence>
<dbReference type="InterPro" id="IPR036390">
    <property type="entry name" value="WH_DNA-bd_sf"/>
</dbReference>
<dbReference type="Gene3D" id="1.10.10.10">
    <property type="entry name" value="Winged helix-like DNA-binding domain superfamily/Winged helix DNA-binding domain"/>
    <property type="match status" value="1"/>
</dbReference>
<evidence type="ECO:0000259" key="3">
    <source>
        <dbReference type="PROSITE" id="PS51077"/>
    </source>
</evidence>
<dbReference type="InterPro" id="IPR005471">
    <property type="entry name" value="Tscrpt_reg_IclR_N"/>
</dbReference>